<evidence type="ECO:0008006" key="4">
    <source>
        <dbReference type="Google" id="ProtNLM"/>
    </source>
</evidence>
<dbReference type="GO" id="GO:0140359">
    <property type="term" value="F:ABC-type transporter activity"/>
    <property type="evidence" value="ECO:0007669"/>
    <property type="project" value="InterPro"/>
</dbReference>
<feature type="transmembrane region" description="Helical" evidence="1">
    <location>
        <begin position="88"/>
        <end position="113"/>
    </location>
</feature>
<evidence type="ECO:0000256" key="1">
    <source>
        <dbReference type="SAM" id="Phobius"/>
    </source>
</evidence>
<keyword evidence="1" id="KW-0472">Membrane</keyword>
<feature type="transmembrane region" description="Helical" evidence="1">
    <location>
        <begin position="267"/>
        <end position="292"/>
    </location>
</feature>
<feature type="transmembrane region" description="Helical" evidence="1">
    <location>
        <begin position="455"/>
        <end position="474"/>
    </location>
</feature>
<feature type="transmembrane region" description="Helical" evidence="1">
    <location>
        <begin position="506"/>
        <end position="527"/>
    </location>
</feature>
<reference evidence="3" key="1">
    <citation type="submission" date="2017-09" db="EMBL/GenBank/DDBJ databases">
        <title>Metaegenomics of thermophilic ammonia-oxidizing enrichment culture.</title>
        <authorList>
            <person name="Kato S."/>
            <person name="Suzuki K."/>
        </authorList>
    </citation>
    <scope>NUCLEOTIDE SEQUENCE [LARGE SCALE GENOMIC DNA]</scope>
</reference>
<evidence type="ECO:0000313" key="2">
    <source>
        <dbReference type="EMBL" id="GBC99710.1"/>
    </source>
</evidence>
<keyword evidence="1" id="KW-1133">Transmembrane helix</keyword>
<feature type="transmembrane region" description="Helical" evidence="1">
    <location>
        <begin position="47"/>
        <end position="68"/>
    </location>
</feature>
<dbReference type="EMBL" id="BEHT01000035">
    <property type="protein sequence ID" value="GBC99710.1"/>
    <property type="molecule type" value="Genomic_DNA"/>
</dbReference>
<dbReference type="Pfam" id="PF12679">
    <property type="entry name" value="ABC2_membrane_2"/>
    <property type="match status" value="1"/>
</dbReference>
<organism evidence="2 3">
    <name type="scientific">Candidatus Fervidibacter japonicus</name>
    <dbReference type="NCBI Taxonomy" id="2035412"/>
    <lineage>
        <taxon>Bacteria</taxon>
        <taxon>Candidatus Fervidibacterota</taxon>
        <taxon>Candidatus Fervidibacter</taxon>
    </lineage>
</organism>
<sequence>MAAIALRGIWGVALRPFQWLRDLLTLVVGNPVISREMKVRMRFARAFWLQGAYLLFLIAIVSLAYQGIVAQTPLSHPAELQWRLQSFYATLLYSLVTVVVLIAPALTASAISFERERRTLDLLLTTPLRPMQILAGKLLASFAFLTLLLVESMPLATVCIIMGGATVGDLLATYALIAFSTLHLCAFALYCSACNRTSGIATFWAYLGVTVMLGATFWMALVEIIANVRRAVAPLGVGVVAPAEVVFPLAALHPFAAPVIKASPTKLFGVSVPCWLIGVAFSVLLTRFWLTATAAKLPAVYQGNFIGSLRRQALLLSVLSVLTLDAAFSAPLARGLNAADVTMVLLMTTGFVSLFIAPFVAWVATFGEHDGKPPADDGWFRPLQLFRPVASGALPFILTWLAVTAGTLNALMAWRFGVAPLWAPLLVGVGYCALGLTAFWAVARFWSVTLRRLTWARYLTVITLLAVVLLPLPYNAAWTPLYPFVRITEISAHPPQFALDAFVQQATVYGSVIAVITVLVGIAASLLGRRRK</sequence>
<keyword evidence="1" id="KW-0812">Transmembrane</keyword>
<feature type="transmembrane region" description="Helical" evidence="1">
    <location>
        <begin position="344"/>
        <end position="364"/>
    </location>
</feature>
<name>A0A2H5XEV5_9BACT</name>
<accession>A0A2H5XEV5</accession>
<feature type="transmembrane region" description="Helical" evidence="1">
    <location>
        <begin position="203"/>
        <end position="226"/>
    </location>
</feature>
<dbReference type="GO" id="GO:0005886">
    <property type="term" value="C:plasma membrane"/>
    <property type="evidence" value="ECO:0007669"/>
    <property type="project" value="UniProtKB-SubCell"/>
</dbReference>
<protein>
    <recommendedName>
        <fullName evidence="4">ABC-2 type transporter domain-containing protein</fullName>
    </recommendedName>
</protein>
<evidence type="ECO:0000313" key="3">
    <source>
        <dbReference type="Proteomes" id="UP000236173"/>
    </source>
</evidence>
<dbReference type="Proteomes" id="UP000236173">
    <property type="component" value="Unassembled WGS sequence"/>
</dbReference>
<dbReference type="AlphaFoldDB" id="A0A2H5XEV5"/>
<feature type="transmembrane region" description="Helical" evidence="1">
    <location>
        <begin position="385"/>
        <end position="403"/>
    </location>
</feature>
<gene>
    <name evidence="2" type="ORF">HRbin17_02241</name>
</gene>
<comment type="caution">
    <text evidence="2">The sequence shown here is derived from an EMBL/GenBank/DDBJ whole genome shotgun (WGS) entry which is preliminary data.</text>
</comment>
<feature type="transmembrane region" description="Helical" evidence="1">
    <location>
        <begin position="134"/>
        <end position="165"/>
    </location>
</feature>
<feature type="transmembrane region" description="Helical" evidence="1">
    <location>
        <begin position="423"/>
        <end position="443"/>
    </location>
</feature>
<feature type="transmembrane region" description="Helical" evidence="1">
    <location>
        <begin position="171"/>
        <end position="191"/>
    </location>
</feature>
<proteinExistence type="predicted"/>